<evidence type="ECO:0000313" key="3">
    <source>
        <dbReference type="Proteomes" id="UP000737018"/>
    </source>
</evidence>
<protein>
    <submittedName>
        <fullName evidence="2">Uncharacterized protein</fullName>
    </submittedName>
</protein>
<dbReference type="AlphaFoldDB" id="A0A8J4VKC5"/>
<keyword evidence="3" id="KW-1185">Reference proteome</keyword>
<reference evidence="2" key="1">
    <citation type="submission" date="2020-03" db="EMBL/GenBank/DDBJ databases">
        <title>Castanea mollissima Vanexum genome sequencing.</title>
        <authorList>
            <person name="Staton M."/>
        </authorList>
    </citation>
    <scope>NUCLEOTIDE SEQUENCE</scope>
    <source>
        <tissue evidence="2">Leaf</tissue>
    </source>
</reference>
<dbReference type="EMBL" id="JRKL02004365">
    <property type="protein sequence ID" value="KAF3952754.1"/>
    <property type="molecule type" value="Genomic_DNA"/>
</dbReference>
<accession>A0A8J4VKC5</accession>
<evidence type="ECO:0000313" key="2">
    <source>
        <dbReference type="EMBL" id="KAF3952754.1"/>
    </source>
</evidence>
<keyword evidence="1" id="KW-0472">Membrane</keyword>
<dbReference type="OrthoDB" id="537915at2759"/>
<proteinExistence type="predicted"/>
<keyword evidence="1" id="KW-0812">Transmembrane</keyword>
<sequence length="184" mass="20834">MAKDEAENQNPIGYQKHQLKWLLYNTINLLVITSSAILYGLPLYFSMALYTYKLYLNGPSLVNLGCYVSKPGFIALYANFDEDLCLIPKSPFYLEGAGGEFGNNLLHDITFESLALQLALFIPVKESAKVLIMFNQPVVYECFVHHPLVILLTALEASNALLAYWEPMVSELLTNWTIYANKHF</sequence>
<gene>
    <name evidence="2" type="ORF">CMV_021724</name>
</gene>
<name>A0A8J4VKC5_9ROSI</name>
<feature type="transmembrane region" description="Helical" evidence="1">
    <location>
        <begin position="21"/>
        <end position="41"/>
    </location>
</feature>
<comment type="caution">
    <text evidence="2">The sequence shown here is derived from an EMBL/GenBank/DDBJ whole genome shotgun (WGS) entry which is preliminary data.</text>
</comment>
<organism evidence="2 3">
    <name type="scientific">Castanea mollissima</name>
    <name type="common">Chinese chestnut</name>
    <dbReference type="NCBI Taxonomy" id="60419"/>
    <lineage>
        <taxon>Eukaryota</taxon>
        <taxon>Viridiplantae</taxon>
        <taxon>Streptophyta</taxon>
        <taxon>Embryophyta</taxon>
        <taxon>Tracheophyta</taxon>
        <taxon>Spermatophyta</taxon>
        <taxon>Magnoliopsida</taxon>
        <taxon>eudicotyledons</taxon>
        <taxon>Gunneridae</taxon>
        <taxon>Pentapetalae</taxon>
        <taxon>rosids</taxon>
        <taxon>fabids</taxon>
        <taxon>Fagales</taxon>
        <taxon>Fagaceae</taxon>
        <taxon>Castanea</taxon>
    </lineage>
</organism>
<evidence type="ECO:0000256" key="1">
    <source>
        <dbReference type="SAM" id="Phobius"/>
    </source>
</evidence>
<dbReference type="Proteomes" id="UP000737018">
    <property type="component" value="Unassembled WGS sequence"/>
</dbReference>
<keyword evidence="1" id="KW-1133">Transmembrane helix</keyword>